<comment type="caution">
    <text evidence="2">The sequence shown here is derived from an EMBL/GenBank/DDBJ whole genome shotgun (WGS) entry which is preliminary data.</text>
</comment>
<keyword evidence="1" id="KW-0812">Transmembrane</keyword>
<dbReference type="Proteomes" id="UP000256708">
    <property type="component" value="Unassembled WGS sequence"/>
</dbReference>
<gene>
    <name evidence="2" type="ORF">DXT99_18220</name>
</gene>
<keyword evidence="1" id="KW-1133">Transmembrane helix</keyword>
<dbReference type="InterPro" id="IPR029377">
    <property type="entry name" value="TMEM220"/>
</dbReference>
<evidence type="ECO:0008006" key="4">
    <source>
        <dbReference type="Google" id="ProtNLM"/>
    </source>
</evidence>
<evidence type="ECO:0000313" key="3">
    <source>
        <dbReference type="Proteomes" id="UP000256708"/>
    </source>
</evidence>
<dbReference type="OrthoDB" id="329078at2"/>
<keyword evidence="1" id="KW-0472">Membrane</keyword>
<feature type="transmembrane region" description="Helical" evidence="1">
    <location>
        <begin position="54"/>
        <end position="71"/>
    </location>
</feature>
<sequence length="129" mass="13691">MTFKRTLGVVLGLCFVGFAVVQYNDPDPALWITIYGIAAALSIAAGFGKVNNTVLAVACVIYAVGVIFWWPEQFEGVGDSMRDASTGLLLKNVEEGRESLGLALCSIAMLSFILVNKLSNSSKTANTAP</sequence>
<dbReference type="Pfam" id="PF15071">
    <property type="entry name" value="TMEM220"/>
    <property type="match status" value="1"/>
</dbReference>
<dbReference type="EMBL" id="QRGR01000021">
    <property type="protein sequence ID" value="RDV13764.1"/>
    <property type="molecule type" value="Genomic_DNA"/>
</dbReference>
<accession>A0A3D8L8R3</accession>
<reference evidence="3" key="1">
    <citation type="submission" date="2018-08" db="EMBL/GenBank/DDBJ databases">
        <authorList>
            <person name="Liu Z.-W."/>
            <person name="Du Z.-J."/>
        </authorList>
    </citation>
    <scope>NUCLEOTIDE SEQUENCE [LARGE SCALE GENOMIC DNA]</scope>
    <source>
        <strain evidence="3">H4X</strain>
    </source>
</reference>
<dbReference type="PANTHER" id="PTHR34262">
    <property type="entry name" value="TRANSMEMBRANE PROTEIN 220"/>
    <property type="match status" value="1"/>
</dbReference>
<dbReference type="AlphaFoldDB" id="A0A3D8L8R3"/>
<feature type="transmembrane region" description="Helical" evidence="1">
    <location>
        <begin position="29"/>
        <end position="47"/>
    </location>
</feature>
<evidence type="ECO:0000256" key="1">
    <source>
        <dbReference type="SAM" id="Phobius"/>
    </source>
</evidence>
<feature type="transmembrane region" description="Helical" evidence="1">
    <location>
        <begin position="99"/>
        <end position="115"/>
    </location>
</feature>
<protein>
    <recommendedName>
        <fullName evidence="4">Transmembrane family 220, helix</fullName>
    </recommendedName>
</protein>
<evidence type="ECO:0000313" key="2">
    <source>
        <dbReference type="EMBL" id="RDV13764.1"/>
    </source>
</evidence>
<dbReference type="PANTHER" id="PTHR34262:SF1">
    <property type="entry name" value="TRANSMEMBRANE PROTEIN 220"/>
    <property type="match status" value="1"/>
</dbReference>
<proteinExistence type="predicted"/>
<keyword evidence="3" id="KW-1185">Reference proteome</keyword>
<name>A0A3D8L8R3_9BACT</name>
<organism evidence="2 3">
    <name type="scientific">Pontibacter diazotrophicus</name>
    <dbReference type="NCBI Taxonomy" id="1400979"/>
    <lineage>
        <taxon>Bacteria</taxon>
        <taxon>Pseudomonadati</taxon>
        <taxon>Bacteroidota</taxon>
        <taxon>Cytophagia</taxon>
        <taxon>Cytophagales</taxon>
        <taxon>Hymenobacteraceae</taxon>
        <taxon>Pontibacter</taxon>
    </lineage>
</organism>